<dbReference type="KEGG" id="min:Minf_0577"/>
<dbReference type="STRING" id="481448.Minf_0577"/>
<dbReference type="HOGENOM" id="CLU_3218503_0_0_0"/>
<sequence length="44" mass="5264">MTRSVLLKDEKGSAIPFLRDKIQLKYFIKCSEYIHILLLRNIKK</sequence>
<protein>
    <submittedName>
        <fullName evidence="1">Uncharacterized protein</fullName>
    </submittedName>
</protein>
<organism evidence="1 2">
    <name type="scientific">Methylacidiphilum infernorum (isolate V4)</name>
    <name type="common">Methylokorus infernorum (strain V4)</name>
    <dbReference type="NCBI Taxonomy" id="481448"/>
    <lineage>
        <taxon>Bacteria</taxon>
        <taxon>Pseudomonadati</taxon>
        <taxon>Verrucomicrobiota</taxon>
        <taxon>Methylacidiphilae</taxon>
        <taxon>Methylacidiphilales</taxon>
        <taxon>Methylacidiphilaceae</taxon>
        <taxon>Methylacidiphilum (ex Ratnadevi et al. 2023)</taxon>
    </lineage>
</organism>
<dbReference type="Proteomes" id="UP000009149">
    <property type="component" value="Chromosome"/>
</dbReference>
<proteinExistence type="predicted"/>
<name>B3DZX4_METI4</name>
<evidence type="ECO:0000313" key="1">
    <source>
        <dbReference type="EMBL" id="ACD82635.1"/>
    </source>
</evidence>
<gene>
    <name evidence="1" type="ordered locus">Minf_0577</name>
</gene>
<evidence type="ECO:0000313" key="2">
    <source>
        <dbReference type="Proteomes" id="UP000009149"/>
    </source>
</evidence>
<dbReference type="EMBL" id="CP000975">
    <property type="protein sequence ID" value="ACD82635.1"/>
    <property type="molecule type" value="Genomic_DNA"/>
</dbReference>
<dbReference type="AlphaFoldDB" id="B3DZX4"/>
<reference evidence="1 2" key="1">
    <citation type="journal article" date="2008" name="Biol. Direct">
        <title>Complete genome sequence of the extremely acidophilic methanotroph isolate V4, Methylacidiphilum infernorum, a representative of the bacterial phylum Verrucomicrobia.</title>
        <authorList>
            <person name="Hou S."/>
            <person name="Makarova K.S."/>
            <person name="Saw J.H."/>
            <person name="Senin P."/>
            <person name="Ly B.V."/>
            <person name="Zhou Z."/>
            <person name="Ren Y."/>
            <person name="Wang J."/>
            <person name="Galperin M.Y."/>
            <person name="Omelchenko M.V."/>
            <person name="Wolf Y.I."/>
            <person name="Yutin N."/>
            <person name="Koonin E.V."/>
            <person name="Stott M.B."/>
            <person name="Mountain B.W."/>
            <person name="Crowe M.A."/>
            <person name="Smirnova A.V."/>
            <person name="Dunfield P.F."/>
            <person name="Feng L."/>
            <person name="Wang L."/>
            <person name="Alam M."/>
        </authorList>
    </citation>
    <scope>NUCLEOTIDE SEQUENCE [LARGE SCALE GENOMIC DNA]</scope>
    <source>
        <strain evidence="2">Isolate V4</strain>
    </source>
</reference>
<accession>B3DZX4</accession>